<dbReference type="Proteomes" id="UP000271889">
    <property type="component" value="Unassembled WGS sequence"/>
</dbReference>
<evidence type="ECO:0000313" key="3">
    <source>
        <dbReference type="Proteomes" id="UP000271889"/>
    </source>
</evidence>
<proteinExistence type="predicted"/>
<keyword evidence="1" id="KW-0175">Coiled coil</keyword>
<accession>A0A3P7M630</accession>
<organism evidence="2 3">
    <name type="scientific">Cylicostephanus goldi</name>
    <name type="common">Nematode worm</name>
    <dbReference type="NCBI Taxonomy" id="71465"/>
    <lineage>
        <taxon>Eukaryota</taxon>
        <taxon>Metazoa</taxon>
        <taxon>Ecdysozoa</taxon>
        <taxon>Nematoda</taxon>
        <taxon>Chromadorea</taxon>
        <taxon>Rhabditida</taxon>
        <taxon>Rhabditina</taxon>
        <taxon>Rhabditomorpha</taxon>
        <taxon>Strongyloidea</taxon>
        <taxon>Strongylidae</taxon>
        <taxon>Cylicostephanus</taxon>
    </lineage>
</organism>
<dbReference type="OrthoDB" id="5822988at2759"/>
<protein>
    <recommendedName>
        <fullName evidence="4">Reverse transcriptase domain-containing protein</fullName>
    </recommendedName>
</protein>
<gene>
    <name evidence="2" type="ORF">CGOC_LOCUS9037</name>
</gene>
<name>A0A3P7M630_CYLGO</name>
<keyword evidence="3" id="KW-1185">Reference proteome</keyword>
<evidence type="ECO:0008006" key="4">
    <source>
        <dbReference type="Google" id="ProtNLM"/>
    </source>
</evidence>
<dbReference type="AlphaFoldDB" id="A0A3P7M630"/>
<sequence>MVGRLNPLRCQPRLTDERIDLEAYTKRHEKHEKEEKQILRSYYGMSSHTYPVQAPFWTIYGIHSPKSDVIESFDVMTLLKACLDCSVFRWSGQYFRQVRGLAMGQRLAPVVAITFMSKVE</sequence>
<reference evidence="2 3" key="1">
    <citation type="submission" date="2018-11" db="EMBL/GenBank/DDBJ databases">
        <authorList>
            <consortium name="Pathogen Informatics"/>
        </authorList>
    </citation>
    <scope>NUCLEOTIDE SEQUENCE [LARGE SCALE GENOMIC DNA]</scope>
</reference>
<evidence type="ECO:0000256" key="1">
    <source>
        <dbReference type="SAM" id="Coils"/>
    </source>
</evidence>
<dbReference type="EMBL" id="UYRV01105635">
    <property type="protein sequence ID" value="VDN21420.1"/>
    <property type="molecule type" value="Genomic_DNA"/>
</dbReference>
<evidence type="ECO:0000313" key="2">
    <source>
        <dbReference type="EMBL" id="VDN21420.1"/>
    </source>
</evidence>
<feature type="coiled-coil region" evidence="1">
    <location>
        <begin position="14"/>
        <end position="41"/>
    </location>
</feature>